<sequence length="561" mass="60218">MSGKFIKLAIVVLFIISAVSILYILIFQGSRGLDLALEEPEEVLSGAPFDLKVNFSNNSGAVLEDARLSLVLPEGAAFWGSAPEKNIDNRILGNIGKGGLIQESYKVVIFSEGDSKKFEAALSYLPSSLGSRFQKNESMAVNVRSSGIGAELSAPKEVMSGDELEIGVFYRNDSETDFPDLELKLEYPPSFSFKSSSLEPDNNNDTWLLGGLRKNSEGQFTVKGSLVGVKGEVLDFKSNLYANYAGQKYIINRYSTSTVISSSPLTLGISVNGNADYTAKAGEFLNYTVSYINNTDAILNNFSLFAQLVGEMFDTGDIKTSGNFRGSDNALVWNSVNAPALASVAPGSAGTVNFTIKLKDQYPIRNFSDKNFTLRVNVEAASFKVFSKARLETKVGGKLAVETKAYFRDADSGILNKGPMPPKSGEATNYTIHWLLKGYGADFSNIEVRAPLGDNVKMAGIPISNAGSLPEYRAVTNEVVWRLDNLSANQGVVGGPVEAVFQVEAVPPKKYIGNYMPLIGGTTVAATDEFSGSSAVFSNLPITTALPDDLTVGQQGGVVQP</sequence>
<evidence type="ECO:0008006" key="4">
    <source>
        <dbReference type="Google" id="ProtNLM"/>
    </source>
</evidence>
<proteinExistence type="predicted"/>
<keyword evidence="1" id="KW-0812">Transmembrane</keyword>
<keyword evidence="1" id="KW-0472">Membrane</keyword>
<keyword evidence="1" id="KW-1133">Transmembrane helix</keyword>
<reference evidence="2 3" key="1">
    <citation type="journal article" date="2016" name="Nat. Commun.">
        <title>Thousands of microbial genomes shed light on interconnected biogeochemical processes in an aquifer system.</title>
        <authorList>
            <person name="Anantharaman K."/>
            <person name="Brown C.T."/>
            <person name="Hug L.A."/>
            <person name="Sharon I."/>
            <person name="Castelle C.J."/>
            <person name="Probst A.J."/>
            <person name="Thomas B.C."/>
            <person name="Singh A."/>
            <person name="Wilkins M.J."/>
            <person name="Karaoz U."/>
            <person name="Brodie E.L."/>
            <person name="Williams K.H."/>
            <person name="Hubbard S.S."/>
            <person name="Banfield J.F."/>
        </authorList>
    </citation>
    <scope>NUCLEOTIDE SEQUENCE [LARGE SCALE GENOMIC DNA]</scope>
</reference>
<protein>
    <recommendedName>
        <fullName evidence="4">DUF11 domain-containing protein</fullName>
    </recommendedName>
</protein>
<evidence type="ECO:0000256" key="1">
    <source>
        <dbReference type="SAM" id="Phobius"/>
    </source>
</evidence>
<dbReference type="EMBL" id="MHJG01000013">
    <property type="protein sequence ID" value="OGY63920.1"/>
    <property type="molecule type" value="Genomic_DNA"/>
</dbReference>
<dbReference type="Proteomes" id="UP000177960">
    <property type="component" value="Unassembled WGS sequence"/>
</dbReference>
<dbReference type="STRING" id="1798404.A3B92_02270"/>
<name>A0A1G1ZIZ8_9BACT</name>
<gene>
    <name evidence="2" type="ORF">A3B92_02270</name>
</gene>
<evidence type="ECO:0000313" key="2">
    <source>
        <dbReference type="EMBL" id="OGY63920.1"/>
    </source>
</evidence>
<organism evidence="2 3">
    <name type="scientific">Candidatus Harrisonbacteria bacterium RIFCSPHIGHO2_02_FULL_42_16</name>
    <dbReference type="NCBI Taxonomy" id="1798404"/>
    <lineage>
        <taxon>Bacteria</taxon>
        <taxon>Candidatus Harrisoniibacteriota</taxon>
    </lineage>
</organism>
<evidence type="ECO:0000313" key="3">
    <source>
        <dbReference type="Proteomes" id="UP000177960"/>
    </source>
</evidence>
<comment type="caution">
    <text evidence="2">The sequence shown here is derived from an EMBL/GenBank/DDBJ whole genome shotgun (WGS) entry which is preliminary data.</text>
</comment>
<dbReference type="AlphaFoldDB" id="A0A1G1ZIZ8"/>
<feature type="transmembrane region" description="Helical" evidence="1">
    <location>
        <begin position="6"/>
        <end position="26"/>
    </location>
</feature>
<accession>A0A1G1ZIZ8</accession>